<protein>
    <submittedName>
        <fullName evidence="2">VOC family protein</fullName>
    </submittedName>
</protein>
<name>A0ABS6WQP0_9HYPH</name>
<keyword evidence="3" id="KW-1185">Reference proteome</keyword>
<evidence type="ECO:0000313" key="3">
    <source>
        <dbReference type="Proteomes" id="UP001430804"/>
    </source>
</evidence>
<accession>A0ABS6WQP0</accession>
<dbReference type="RefSeq" id="WP_219202200.1">
    <property type="nucleotide sequence ID" value="NZ_JAHWQX010000003.1"/>
</dbReference>
<dbReference type="Proteomes" id="UP001430804">
    <property type="component" value="Unassembled WGS sequence"/>
</dbReference>
<comment type="caution">
    <text evidence="2">The sequence shown here is derived from an EMBL/GenBank/DDBJ whole genome shotgun (WGS) entry which is preliminary data.</text>
</comment>
<dbReference type="EMBL" id="JAHWQX010000003">
    <property type="protein sequence ID" value="MBW3098286.1"/>
    <property type="molecule type" value="Genomic_DNA"/>
</dbReference>
<dbReference type="InterPro" id="IPR037523">
    <property type="entry name" value="VOC_core"/>
</dbReference>
<feature type="domain" description="VOC" evidence="1">
    <location>
        <begin position="13"/>
        <end position="127"/>
    </location>
</feature>
<dbReference type="PROSITE" id="PS51819">
    <property type="entry name" value="VOC"/>
    <property type="match status" value="1"/>
</dbReference>
<sequence length="129" mass="14114">MTENAKPDRSINGVNGMVVFTYTDDLAKGCRLWEQVLGLTCAVDQGVCRIYQTAPTAYVGVCTLSDRPRDPAGVTISLLADDVDAMAGKIIAAGYQVIFGPAYAEEFDVYTCIFLNDDGYRVEIQRFGR</sequence>
<gene>
    <name evidence="2" type="ORF">KY465_13455</name>
</gene>
<evidence type="ECO:0000313" key="2">
    <source>
        <dbReference type="EMBL" id="MBW3098286.1"/>
    </source>
</evidence>
<evidence type="ECO:0000259" key="1">
    <source>
        <dbReference type="PROSITE" id="PS51819"/>
    </source>
</evidence>
<organism evidence="2 3">
    <name type="scientific">Pseudohoeflea coraliihabitans</name>
    <dbReference type="NCBI Taxonomy" id="2860393"/>
    <lineage>
        <taxon>Bacteria</taxon>
        <taxon>Pseudomonadati</taxon>
        <taxon>Pseudomonadota</taxon>
        <taxon>Alphaproteobacteria</taxon>
        <taxon>Hyphomicrobiales</taxon>
        <taxon>Rhizobiaceae</taxon>
        <taxon>Pseudohoeflea</taxon>
    </lineage>
</organism>
<dbReference type="CDD" id="cd06587">
    <property type="entry name" value="VOC"/>
    <property type="match status" value="1"/>
</dbReference>
<proteinExistence type="predicted"/>
<reference evidence="2" key="1">
    <citation type="submission" date="2021-07" db="EMBL/GenBank/DDBJ databases">
        <title>Pseudohoeflea marina sp. nov. a polyhydroxyalcanoate-producing bacterium.</title>
        <authorList>
            <person name="Zheng W."/>
            <person name="Yu S."/>
            <person name="Huang Y."/>
        </authorList>
    </citation>
    <scope>NUCLEOTIDE SEQUENCE</scope>
    <source>
        <strain evidence="2">DP4N28-3</strain>
    </source>
</reference>